<dbReference type="EMBL" id="JACHIW010000001">
    <property type="protein sequence ID" value="MBB5154561.1"/>
    <property type="molecule type" value="Genomic_DNA"/>
</dbReference>
<dbReference type="Proteomes" id="UP000584374">
    <property type="component" value="Unassembled WGS sequence"/>
</dbReference>
<evidence type="ECO:0000313" key="3">
    <source>
        <dbReference type="Proteomes" id="UP000584374"/>
    </source>
</evidence>
<sequence>MSEVILTPEAQEDFLDLDQSAREVVAKGLVKLETSPEQRGAPLGASLKTFRKLVVGKKQYRIIYRVESDGTVVIVYVIGPRSDDEVYKMARDRLALRRDSPARRAAIDILDQAFTSSED</sequence>
<dbReference type="Pfam" id="PF05016">
    <property type="entry name" value="ParE_toxin"/>
    <property type="match status" value="1"/>
</dbReference>
<keyword evidence="3" id="KW-1185">Reference proteome</keyword>
<protein>
    <submittedName>
        <fullName evidence="2">mRNA interferase RelE/StbE</fullName>
    </submittedName>
</protein>
<dbReference type="NCBIfam" id="TIGR02385">
    <property type="entry name" value="RelE_StbE"/>
    <property type="match status" value="1"/>
</dbReference>
<evidence type="ECO:0000313" key="2">
    <source>
        <dbReference type="EMBL" id="MBB5154561.1"/>
    </source>
</evidence>
<organism evidence="2 3">
    <name type="scientific">Saccharopolyspora phatthalungensis</name>
    <dbReference type="NCBI Taxonomy" id="664693"/>
    <lineage>
        <taxon>Bacteria</taxon>
        <taxon>Bacillati</taxon>
        <taxon>Actinomycetota</taxon>
        <taxon>Actinomycetes</taxon>
        <taxon>Pseudonocardiales</taxon>
        <taxon>Pseudonocardiaceae</taxon>
        <taxon>Saccharopolyspora</taxon>
    </lineage>
</organism>
<accession>A0A840Q4I4</accession>
<dbReference type="AlphaFoldDB" id="A0A840Q4I4"/>
<proteinExistence type="predicted"/>
<dbReference type="RefSeq" id="WP_184726057.1">
    <property type="nucleotide sequence ID" value="NZ_JACHIW010000001.1"/>
</dbReference>
<dbReference type="SUPFAM" id="SSF143011">
    <property type="entry name" value="RelE-like"/>
    <property type="match status" value="1"/>
</dbReference>
<keyword evidence="1" id="KW-1277">Toxin-antitoxin system</keyword>
<evidence type="ECO:0000256" key="1">
    <source>
        <dbReference type="ARBA" id="ARBA00022649"/>
    </source>
</evidence>
<reference evidence="2 3" key="1">
    <citation type="submission" date="2020-08" db="EMBL/GenBank/DDBJ databases">
        <title>Sequencing the genomes of 1000 actinobacteria strains.</title>
        <authorList>
            <person name="Klenk H.-P."/>
        </authorList>
    </citation>
    <scope>NUCLEOTIDE SEQUENCE [LARGE SCALE GENOMIC DNA]</scope>
    <source>
        <strain evidence="2 3">DSM 45584</strain>
    </source>
</reference>
<name>A0A840Q4I4_9PSEU</name>
<comment type="caution">
    <text evidence="2">The sequence shown here is derived from an EMBL/GenBank/DDBJ whole genome shotgun (WGS) entry which is preliminary data.</text>
</comment>
<gene>
    <name evidence="2" type="ORF">BJ970_002095</name>
</gene>
<dbReference type="InterPro" id="IPR007712">
    <property type="entry name" value="RelE/ParE_toxin"/>
</dbReference>
<dbReference type="Gene3D" id="3.30.2310.20">
    <property type="entry name" value="RelE-like"/>
    <property type="match status" value="1"/>
</dbReference>
<dbReference type="InterPro" id="IPR035093">
    <property type="entry name" value="RelE/ParE_toxin_dom_sf"/>
</dbReference>